<dbReference type="InParanoid" id="A0A5C3P7N8"/>
<dbReference type="Proteomes" id="UP000308197">
    <property type="component" value="Unassembled WGS sequence"/>
</dbReference>
<evidence type="ECO:0000256" key="1">
    <source>
        <dbReference type="SAM" id="MobiDB-lite"/>
    </source>
</evidence>
<organism evidence="2 3">
    <name type="scientific">Polyporus arcularius HHB13444</name>
    <dbReference type="NCBI Taxonomy" id="1314778"/>
    <lineage>
        <taxon>Eukaryota</taxon>
        <taxon>Fungi</taxon>
        <taxon>Dikarya</taxon>
        <taxon>Basidiomycota</taxon>
        <taxon>Agaricomycotina</taxon>
        <taxon>Agaricomycetes</taxon>
        <taxon>Polyporales</taxon>
        <taxon>Polyporaceae</taxon>
        <taxon>Polyporus</taxon>
    </lineage>
</organism>
<protein>
    <submittedName>
        <fullName evidence="2">Uncharacterized protein</fullName>
    </submittedName>
</protein>
<dbReference type="EMBL" id="ML211248">
    <property type="protein sequence ID" value="TFK85511.1"/>
    <property type="molecule type" value="Genomic_DNA"/>
</dbReference>
<feature type="compositionally biased region" description="Polar residues" evidence="1">
    <location>
        <begin position="1"/>
        <end position="15"/>
    </location>
</feature>
<evidence type="ECO:0000313" key="3">
    <source>
        <dbReference type="Proteomes" id="UP000308197"/>
    </source>
</evidence>
<sequence>MSSGGCRTTKRSMPSATRRRAPPGNRTVAERTPRLNILVFSTPVRPLCLAPLAASTRIEHLALRKTPLDVDLLRSLGALGGLKSLTLSFVTVYDHDATEQSAPMHGLRRLRALTIAARAHDMTHFSTTSTQTNA</sequence>
<reference evidence="2 3" key="1">
    <citation type="journal article" date="2019" name="Nat. Ecol. Evol.">
        <title>Megaphylogeny resolves global patterns of mushroom evolution.</title>
        <authorList>
            <person name="Varga T."/>
            <person name="Krizsan K."/>
            <person name="Foldi C."/>
            <person name="Dima B."/>
            <person name="Sanchez-Garcia M."/>
            <person name="Sanchez-Ramirez S."/>
            <person name="Szollosi G.J."/>
            <person name="Szarkandi J.G."/>
            <person name="Papp V."/>
            <person name="Albert L."/>
            <person name="Andreopoulos W."/>
            <person name="Angelini C."/>
            <person name="Antonin V."/>
            <person name="Barry K.W."/>
            <person name="Bougher N.L."/>
            <person name="Buchanan P."/>
            <person name="Buyck B."/>
            <person name="Bense V."/>
            <person name="Catcheside P."/>
            <person name="Chovatia M."/>
            <person name="Cooper J."/>
            <person name="Damon W."/>
            <person name="Desjardin D."/>
            <person name="Finy P."/>
            <person name="Geml J."/>
            <person name="Haridas S."/>
            <person name="Hughes K."/>
            <person name="Justo A."/>
            <person name="Karasinski D."/>
            <person name="Kautmanova I."/>
            <person name="Kiss B."/>
            <person name="Kocsube S."/>
            <person name="Kotiranta H."/>
            <person name="LaButti K.M."/>
            <person name="Lechner B.E."/>
            <person name="Liimatainen K."/>
            <person name="Lipzen A."/>
            <person name="Lukacs Z."/>
            <person name="Mihaltcheva S."/>
            <person name="Morgado L.N."/>
            <person name="Niskanen T."/>
            <person name="Noordeloos M.E."/>
            <person name="Ohm R.A."/>
            <person name="Ortiz-Santana B."/>
            <person name="Ovrebo C."/>
            <person name="Racz N."/>
            <person name="Riley R."/>
            <person name="Savchenko A."/>
            <person name="Shiryaev A."/>
            <person name="Soop K."/>
            <person name="Spirin V."/>
            <person name="Szebenyi C."/>
            <person name="Tomsovsky M."/>
            <person name="Tulloss R.E."/>
            <person name="Uehling J."/>
            <person name="Grigoriev I.V."/>
            <person name="Vagvolgyi C."/>
            <person name="Papp T."/>
            <person name="Martin F.M."/>
            <person name="Miettinen O."/>
            <person name="Hibbett D.S."/>
            <person name="Nagy L.G."/>
        </authorList>
    </citation>
    <scope>NUCLEOTIDE SEQUENCE [LARGE SCALE GENOMIC DNA]</scope>
    <source>
        <strain evidence="2 3">HHB13444</strain>
    </source>
</reference>
<name>A0A5C3P7N8_9APHY</name>
<proteinExistence type="predicted"/>
<accession>A0A5C3P7N8</accession>
<dbReference type="AlphaFoldDB" id="A0A5C3P7N8"/>
<gene>
    <name evidence="2" type="ORF">K466DRAFT_588029</name>
</gene>
<evidence type="ECO:0000313" key="2">
    <source>
        <dbReference type="EMBL" id="TFK85511.1"/>
    </source>
</evidence>
<keyword evidence="3" id="KW-1185">Reference proteome</keyword>
<feature type="region of interest" description="Disordered" evidence="1">
    <location>
        <begin position="1"/>
        <end position="29"/>
    </location>
</feature>